<evidence type="ECO:0000313" key="4">
    <source>
        <dbReference type="EMBL" id="MDO6413853.1"/>
    </source>
</evidence>
<proteinExistence type="inferred from homology"/>
<keyword evidence="1" id="KW-0479">Metal-binding</keyword>
<dbReference type="Gene3D" id="3.40.800.10">
    <property type="entry name" value="Ureohydrolase domain"/>
    <property type="match status" value="1"/>
</dbReference>
<reference evidence="4" key="1">
    <citation type="submission" date="2023-07" db="EMBL/GenBank/DDBJ databases">
        <authorList>
            <person name="Kim M."/>
        </authorList>
    </citation>
    <scope>NUCLEOTIDE SEQUENCE</scope>
    <source>
        <strain evidence="4">BIUV-7</strain>
    </source>
</reference>
<evidence type="ECO:0000313" key="5">
    <source>
        <dbReference type="Proteomes" id="UP001169764"/>
    </source>
</evidence>
<dbReference type="PANTHER" id="PTHR11358">
    <property type="entry name" value="ARGINASE/AGMATINASE"/>
    <property type="match status" value="1"/>
</dbReference>
<name>A0ABT8Y6B1_9SPHN</name>
<sequence>MTETSATSPAAKNFVGLPSADLDALAGARVVVLGASEASPYVAGERSHSADGPAMLRKASAQFGASLGQYDFDVDATIFPDKDDKRGCVDAGDVPTSAWESEANRERIRAAVAKILEAGAVPIVLGGDDSVPIPVIAAYEGHGPITILQVDAHVDWADVLKGNPYGYGSTMRRASECPAVTAMVQVGIRGLGSGEAWQHDDARAFGSKLVSSYALHEQGPAAVLDHIEPGARVFLSIDCDGIDPAVLPAVNMPTPGGLTYEDMVRILRGVAAKAEIAGLALVEYVPSRDDRHQLSGLVAARLAAVTMGLVLGR</sequence>
<dbReference type="PANTHER" id="PTHR11358:SF26">
    <property type="entry name" value="GUANIDINO ACID HYDROLASE, MITOCHONDRIAL"/>
    <property type="match status" value="1"/>
</dbReference>
<accession>A0ABT8Y6B1</accession>
<protein>
    <submittedName>
        <fullName evidence="4">Arginase family protein</fullName>
    </submittedName>
</protein>
<dbReference type="PIRSF" id="PIRSF036979">
    <property type="entry name" value="Arginase"/>
    <property type="match status" value="1"/>
</dbReference>
<comment type="caution">
    <text evidence="4">The sequence shown here is derived from an EMBL/GenBank/DDBJ whole genome shotgun (WGS) entry which is preliminary data.</text>
</comment>
<dbReference type="Proteomes" id="UP001169764">
    <property type="component" value="Unassembled WGS sequence"/>
</dbReference>
<evidence type="ECO:0000256" key="3">
    <source>
        <dbReference type="PROSITE-ProRule" id="PRU00742"/>
    </source>
</evidence>
<keyword evidence="2" id="KW-0378">Hydrolase</keyword>
<comment type="similarity">
    <text evidence="3">Belongs to the arginase family.</text>
</comment>
<organism evidence="4 5">
    <name type="scientific">Sphingomonas natans</name>
    <dbReference type="NCBI Taxonomy" id="3063330"/>
    <lineage>
        <taxon>Bacteria</taxon>
        <taxon>Pseudomonadati</taxon>
        <taxon>Pseudomonadota</taxon>
        <taxon>Alphaproteobacteria</taxon>
        <taxon>Sphingomonadales</taxon>
        <taxon>Sphingomonadaceae</taxon>
        <taxon>Sphingomonas</taxon>
    </lineage>
</organism>
<dbReference type="RefSeq" id="WP_303540588.1">
    <property type="nucleotide sequence ID" value="NZ_JAUOTP010000002.1"/>
</dbReference>
<evidence type="ECO:0000256" key="1">
    <source>
        <dbReference type="ARBA" id="ARBA00022723"/>
    </source>
</evidence>
<dbReference type="SUPFAM" id="SSF52768">
    <property type="entry name" value="Arginase/deacetylase"/>
    <property type="match status" value="1"/>
</dbReference>
<dbReference type="Pfam" id="PF00491">
    <property type="entry name" value="Arginase"/>
    <property type="match status" value="1"/>
</dbReference>
<evidence type="ECO:0000256" key="2">
    <source>
        <dbReference type="ARBA" id="ARBA00022801"/>
    </source>
</evidence>
<gene>
    <name evidence="4" type="ORF">Q4F19_05625</name>
</gene>
<dbReference type="InterPro" id="IPR006035">
    <property type="entry name" value="Ureohydrolase"/>
</dbReference>
<dbReference type="PROSITE" id="PS51409">
    <property type="entry name" value="ARGINASE_2"/>
    <property type="match status" value="1"/>
</dbReference>
<dbReference type="InterPro" id="IPR023696">
    <property type="entry name" value="Ureohydrolase_dom_sf"/>
</dbReference>
<dbReference type="EMBL" id="JAUOTP010000002">
    <property type="protein sequence ID" value="MDO6413853.1"/>
    <property type="molecule type" value="Genomic_DNA"/>
</dbReference>
<keyword evidence="5" id="KW-1185">Reference proteome</keyword>